<evidence type="ECO:0000259" key="1">
    <source>
        <dbReference type="Pfam" id="PF01712"/>
    </source>
</evidence>
<comment type="caution">
    <text evidence="2">The sequence shown here is derived from an EMBL/GenBank/DDBJ whole genome shotgun (WGS) entry which is preliminary data.</text>
</comment>
<dbReference type="OrthoDB" id="9776634at2"/>
<feature type="domain" description="Deoxynucleoside kinase" evidence="1">
    <location>
        <begin position="27"/>
        <end position="205"/>
    </location>
</feature>
<dbReference type="GO" id="GO:0005737">
    <property type="term" value="C:cytoplasm"/>
    <property type="evidence" value="ECO:0007669"/>
    <property type="project" value="TreeGrafter"/>
</dbReference>
<evidence type="ECO:0000313" key="2">
    <source>
        <dbReference type="EMBL" id="KMJ45621.1"/>
    </source>
</evidence>
<dbReference type="Proteomes" id="UP000036277">
    <property type="component" value="Unassembled WGS sequence"/>
</dbReference>
<dbReference type="InterPro" id="IPR027417">
    <property type="entry name" value="P-loop_NTPase"/>
</dbReference>
<dbReference type="EMBL" id="LFCV01000045">
    <property type="protein sequence ID" value="KMJ45621.1"/>
    <property type="molecule type" value="Genomic_DNA"/>
</dbReference>
<keyword evidence="2" id="KW-0808">Transferase</keyword>
<dbReference type="Gene3D" id="3.40.50.300">
    <property type="entry name" value="P-loop containing nucleotide triphosphate hydrolases"/>
    <property type="match status" value="1"/>
</dbReference>
<dbReference type="AlphaFoldDB" id="A0A0J5FTM2"/>
<proteinExistence type="predicted"/>
<dbReference type="PANTHER" id="PTHR10513:SF35">
    <property type="entry name" value="DEOXYADENOSINE KINASE"/>
    <property type="match status" value="1"/>
</dbReference>
<sequence length="235" mass="27967">MKYNYLYMDPWSADEKEGNLERKPLYICLSGNSGVGKSTLLKQLSSSLFQHDPHTIAIDEKNVHHSLLQYLFDDTSNYGYLIQLNFMIQRALLLKSWMEKGFNLVMERSHLEDYIFINFMLKAGYISESHHATYMKLWEEINHIIPVPDIIVFIDYSVEYSLQHLNYDEIHGIRPKEFPDEITKFKWIKGWHDEYQYFLNKLPESLRDKVMICQNPDKIDAFSDTVINKINMLRR</sequence>
<name>A0A0J5FTM2_9GAMM</name>
<accession>A0A0J5FTM2</accession>
<keyword evidence="3" id="KW-1185">Reference proteome</keyword>
<dbReference type="InterPro" id="IPR050566">
    <property type="entry name" value="Deoxyribonucleoside_kinase"/>
</dbReference>
<evidence type="ECO:0000313" key="3">
    <source>
        <dbReference type="Proteomes" id="UP000036277"/>
    </source>
</evidence>
<dbReference type="PANTHER" id="PTHR10513">
    <property type="entry name" value="DEOXYNUCLEOSIDE KINASE"/>
    <property type="match status" value="1"/>
</dbReference>
<dbReference type="InterPro" id="IPR031314">
    <property type="entry name" value="DNK_dom"/>
</dbReference>
<dbReference type="SUPFAM" id="SSF52540">
    <property type="entry name" value="P-loop containing nucleoside triphosphate hydrolases"/>
    <property type="match status" value="1"/>
</dbReference>
<dbReference type="PATRIC" id="fig|880157.4.peg.1703"/>
<reference evidence="2 3" key="1">
    <citation type="submission" date="2015-06" db="EMBL/GenBank/DDBJ databases">
        <title>Draft Whole-Genome Sequence of the Entomopathogenic Bacterium Xenorhabdus khoisanae.</title>
        <authorList>
            <person name="Naidoo S."/>
            <person name="Featherston J."/>
            <person name="Gray V.M."/>
        </authorList>
    </citation>
    <scope>NUCLEOTIDE SEQUENCE [LARGE SCALE GENOMIC DNA]</scope>
    <source>
        <strain evidence="2 3">MCB</strain>
    </source>
</reference>
<dbReference type="STRING" id="880157.AB204_08060"/>
<dbReference type="RefSeq" id="WP_047962866.1">
    <property type="nucleotide sequence ID" value="NZ_CAWMBG010000045.1"/>
</dbReference>
<organism evidence="2 3">
    <name type="scientific">Xenorhabdus khoisanae</name>
    <dbReference type="NCBI Taxonomy" id="880157"/>
    <lineage>
        <taxon>Bacteria</taxon>
        <taxon>Pseudomonadati</taxon>
        <taxon>Pseudomonadota</taxon>
        <taxon>Gammaproteobacteria</taxon>
        <taxon>Enterobacterales</taxon>
        <taxon>Morganellaceae</taxon>
        <taxon>Xenorhabdus</taxon>
    </lineage>
</organism>
<protein>
    <submittedName>
        <fullName evidence="2">Deoxynucleoside kinase</fullName>
    </submittedName>
</protein>
<keyword evidence="2" id="KW-0418">Kinase</keyword>
<dbReference type="Pfam" id="PF01712">
    <property type="entry name" value="dNK"/>
    <property type="match status" value="1"/>
</dbReference>
<gene>
    <name evidence="2" type="ORF">AB204_08060</name>
</gene>
<dbReference type="GO" id="GO:0019136">
    <property type="term" value="F:deoxynucleoside kinase activity"/>
    <property type="evidence" value="ECO:0007669"/>
    <property type="project" value="TreeGrafter"/>
</dbReference>